<keyword evidence="5" id="KW-1185">Reference proteome</keyword>
<dbReference type="Pfam" id="PF03629">
    <property type="entry name" value="SASA"/>
    <property type="match status" value="1"/>
</dbReference>
<dbReference type="EMBL" id="JAVDVI010000001">
    <property type="protein sequence ID" value="MDR6966064.1"/>
    <property type="molecule type" value="Genomic_DNA"/>
</dbReference>
<comment type="caution">
    <text evidence="4">The sequence shown here is derived from an EMBL/GenBank/DDBJ whole genome shotgun (WGS) entry which is preliminary data.</text>
</comment>
<dbReference type="SUPFAM" id="SSF52266">
    <property type="entry name" value="SGNH hydrolase"/>
    <property type="match status" value="1"/>
</dbReference>
<dbReference type="InterPro" id="IPR036514">
    <property type="entry name" value="SGNH_hydro_sf"/>
</dbReference>
<sequence>MKKYILLFLVFTNLASANVVLPTIFSDNMVLQRNSEVEIWGWGSPKEEIVITTSWNNQEYKTVPNNEANWNLILKTPEAGGPFEITIKGYNQIILKNILIGEVWLCSGQSNMEMNAFWGIKNGEEEIKLADHPNIRFFSVPKLTSTTPQDNLPANWEICMPETMKYFSAVAYFFALHLQDDLKNVPIGLINSSWGGTPAEIWIPEATIKNNSELTASANKLSTTEYGPNLPGRAFNAMINPLTGFKIAGAIWYQGESNVGAKNYEKTLSLLINSWREKWQQDFPFYFVQIAPYQYGDDHFEGVKIQNAQRKTLQLVENTGMAMTSDISTTDDIHPKDKKSVGNRLAEIALKKHYKTRNTIAEGPLFKNIEIKKNTISITFDHAEELYFKNKKTALFEVAGADNIFHTAEAKIKNNKIEVTSKAVKEPKKVRFAWKNTAQSDVFNSANIPASAFISE</sequence>
<feature type="domain" description="Sialate O-acetylesterase" evidence="3">
    <location>
        <begin position="102"/>
        <end position="350"/>
    </location>
</feature>
<feature type="signal peptide" evidence="2">
    <location>
        <begin position="1"/>
        <end position="17"/>
    </location>
</feature>
<dbReference type="GO" id="GO:0001681">
    <property type="term" value="F:sialate O-acetylesterase activity"/>
    <property type="evidence" value="ECO:0007669"/>
    <property type="project" value="UniProtKB-EC"/>
</dbReference>
<protein>
    <submittedName>
        <fullName evidence="4">Sialate O-acetylesterase</fullName>
        <ecNumber evidence="4">3.1.1.53</ecNumber>
    </submittedName>
</protein>
<dbReference type="EC" id="3.1.1.53" evidence="4"/>
<dbReference type="InterPro" id="IPR039329">
    <property type="entry name" value="SIAE"/>
</dbReference>
<dbReference type="PANTHER" id="PTHR22901:SF0">
    <property type="entry name" value="SIALATE O-ACETYLESTERASE"/>
    <property type="match status" value="1"/>
</dbReference>
<evidence type="ECO:0000259" key="3">
    <source>
        <dbReference type="Pfam" id="PF03629"/>
    </source>
</evidence>
<dbReference type="PANTHER" id="PTHR22901">
    <property type="entry name" value="SIALATE O-ACETYLESTERASE"/>
    <property type="match status" value="1"/>
</dbReference>
<feature type="chain" id="PRO_5045803459" evidence="2">
    <location>
        <begin position="18"/>
        <end position="456"/>
    </location>
</feature>
<accession>A0ABU1TJ92</accession>
<organism evidence="4 5">
    <name type="scientific">Flavobacterium arsenatis</name>
    <dbReference type="NCBI Taxonomy" id="1484332"/>
    <lineage>
        <taxon>Bacteria</taxon>
        <taxon>Pseudomonadati</taxon>
        <taxon>Bacteroidota</taxon>
        <taxon>Flavobacteriia</taxon>
        <taxon>Flavobacteriales</taxon>
        <taxon>Flavobacteriaceae</taxon>
        <taxon>Flavobacterium</taxon>
    </lineage>
</organism>
<evidence type="ECO:0000313" key="5">
    <source>
        <dbReference type="Proteomes" id="UP001255185"/>
    </source>
</evidence>
<evidence type="ECO:0000256" key="2">
    <source>
        <dbReference type="SAM" id="SignalP"/>
    </source>
</evidence>
<dbReference type="Proteomes" id="UP001255185">
    <property type="component" value="Unassembled WGS sequence"/>
</dbReference>
<keyword evidence="2" id="KW-0732">Signal</keyword>
<reference evidence="4 5" key="1">
    <citation type="submission" date="2023-07" db="EMBL/GenBank/DDBJ databases">
        <title>Sorghum-associated microbial communities from plants grown in Nebraska, USA.</title>
        <authorList>
            <person name="Schachtman D."/>
        </authorList>
    </citation>
    <scope>NUCLEOTIDE SEQUENCE [LARGE SCALE GENOMIC DNA]</scope>
    <source>
        <strain evidence="4 5">3773</strain>
    </source>
</reference>
<dbReference type="InterPro" id="IPR005181">
    <property type="entry name" value="SASA"/>
</dbReference>
<gene>
    <name evidence="4" type="ORF">J2X31_000057</name>
</gene>
<dbReference type="Gene3D" id="3.40.50.1110">
    <property type="entry name" value="SGNH hydrolase"/>
    <property type="match status" value="1"/>
</dbReference>
<keyword evidence="1 4" id="KW-0378">Hydrolase</keyword>
<proteinExistence type="predicted"/>
<evidence type="ECO:0000313" key="4">
    <source>
        <dbReference type="EMBL" id="MDR6966064.1"/>
    </source>
</evidence>
<dbReference type="RefSeq" id="WP_310023498.1">
    <property type="nucleotide sequence ID" value="NZ_JAVDVI010000001.1"/>
</dbReference>
<name>A0ABU1TJ92_9FLAO</name>
<evidence type="ECO:0000256" key="1">
    <source>
        <dbReference type="ARBA" id="ARBA00022801"/>
    </source>
</evidence>